<keyword evidence="3" id="KW-0804">Transcription</keyword>
<proteinExistence type="predicted"/>
<evidence type="ECO:0000259" key="5">
    <source>
        <dbReference type="PROSITE" id="PS51078"/>
    </source>
</evidence>
<dbReference type="PROSITE" id="PS51077">
    <property type="entry name" value="HTH_ICLR"/>
    <property type="match status" value="1"/>
</dbReference>
<evidence type="ECO:0000313" key="6">
    <source>
        <dbReference type="EMBL" id="MFC5419516.1"/>
    </source>
</evidence>
<dbReference type="Pfam" id="PF09339">
    <property type="entry name" value="HTH_IclR"/>
    <property type="match status" value="1"/>
</dbReference>
<dbReference type="PANTHER" id="PTHR30136">
    <property type="entry name" value="HELIX-TURN-HELIX TRANSCRIPTIONAL REGULATOR, ICLR FAMILY"/>
    <property type="match status" value="1"/>
</dbReference>
<comment type="caution">
    <text evidence="6">The sequence shown here is derived from an EMBL/GenBank/DDBJ whole genome shotgun (WGS) entry which is preliminary data.</text>
</comment>
<accession>A0ABW0IPJ0</accession>
<evidence type="ECO:0000313" key="7">
    <source>
        <dbReference type="Proteomes" id="UP001596053"/>
    </source>
</evidence>
<keyword evidence="2" id="KW-0238">DNA-binding</keyword>
<reference evidence="7" key="1">
    <citation type="journal article" date="2019" name="Int. J. Syst. Evol. Microbiol.">
        <title>The Global Catalogue of Microorganisms (GCM) 10K type strain sequencing project: providing services to taxonomists for standard genome sequencing and annotation.</title>
        <authorList>
            <consortium name="The Broad Institute Genomics Platform"/>
            <consortium name="The Broad Institute Genome Sequencing Center for Infectious Disease"/>
            <person name="Wu L."/>
            <person name="Ma J."/>
        </authorList>
    </citation>
    <scope>NUCLEOTIDE SEQUENCE [LARGE SCALE GENOMIC DNA]</scope>
    <source>
        <strain evidence="7">NCAIM B.01391</strain>
    </source>
</reference>
<dbReference type="Gene3D" id="1.10.10.10">
    <property type="entry name" value="Winged helix-like DNA-binding domain superfamily/Winged helix DNA-binding domain"/>
    <property type="match status" value="1"/>
</dbReference>
<dbReference type="InterPro" id="IPR050707">
    <property type="entry name" value="HTH_MetabolicPath_Reg"/>
</dbReference>
<dbReference type="InterPro" id="IPR036388">
    <property type="entry name" value="WH-like_DNA-bd_sf"/>
</dbReference>
<dbReference type="InterPro" id="IPR005471">
    <property type="entry name" value="Tscrpt_reg_IclR_N"/>
</dbReference>
<dbReference type="InterPro" id="IPR029016">
    <property type="entry name" value="GAF-like_dom_sf"/>
</dbReference>
<dbReference type="Proteomes" id="UP001596053">
    <property type="component" value="Unassembled WGS sequence"/>
</dbReference>
<dbReference type="Pfam" id="PF01614">
    <property type="entry name" value="IclR_C"/>
    <property type="match status" value="1"/>
</dbReference>
<gene>
    <name evidence="6" type="ORF">ACFPOB_08070</name>
</gene>
<evidence type="ECO:0000256" key="3">
    <source>
        <dbReference type="ARBA" id="ARBA00023163"/>
    </source>
</evidence>
<evidence type="ECO:0000256" key="1">
    <source>
        <dbReference type="ARBA" id="ARBA00023015"/>
    </source>
</evidence>
<dbReference type="PANTHER" id="PTHR30136:SF8">
    <property type="entry name" value="TRANSCRIPTIONAL REGULATORY PROTEIN"/>
    <property type="match status" value="1"/>
</dbReference>
<organism evidence="6 7">
    <name type="scientific">Bosea eneae</name>
    <dbReference type="NCBI Taxonomy" id="151454"/>
    <lineage>
        <taxon>Bacteria</taxon>
        <taxon>Pseudomonadati</taxon>
        <taxon>Pseudomonadota</taxon>
        <taxon>Alphaproteobacteria</taxon>
        <taxon>Hyphomicrobiales</taxon>
        <taxon>Boseaceae</taxon>
        <taxon>Bosea</taxon>
    </lineage>
</organism>
<protein>
    <submittedName>
        <fullName evidence="6">IclR family transcriptional regulator</fullName>
    </submittedName>
</protein>
<dbReference type="PROSITE" id="PS51078">
    <property type="entry name" value="ICLR_ED"/>
    <property type="match status" value="1"/>
</dbReference>
<evidence type="ECO:0000259" key="4">
    <source>
        <dbReference type="PROSITE" id="PS51077"/>
    </source>
</evidence>
<feature type="domain" description="HTH iclR-type" evidence="4">
    <location>
        <begin position="14"/>
        <end position="76"/>
    </location>
</feature>
<dbReference type="SUPFAM" id="SSF46785">
    <property type="entry name" value="Winged helix' DNA-binding domain"/>
    <property type="match status" value="1"/>
</dbReference>
<sequence>MMTSPDTTKRSATIQSVSIAARFLDILAKADGPLVLGEIARRARTGSSTAHRYMQSLVREGLAAQDEVTGHYDLGPAALSIGVRAIRRIDAVEVAARAMKALASRIAASCGVAIWTERGPTIVRWYRSTDFAISTVTLGDVLPVDNTACGFVFQSYLPKDAIAAARKEQPASFRGGNRPPAQMLDAIRRDGGAELNEHLFSLLTGKAAPVFNALGEIACVVTTVSFVKTAEAQGHRAALFAAAQAATRESGG</sequence>
<dbReference type="EMBL" id="JBHSLW010000009">
    <property type="protein sequence ID" value="MFC5419516.1"/>
    <property type="molecule type" value="Genomic_DNA"/>
</dbReference>
<dbReference type="SMART" id="SM00346">
    <property type="entry name" value="HTH_ICLR"/>
    <property type="match status" value="1"/>
</dbReference>
<evidence type="ECO:0000256" key="2">
    <source>
        <dbReference type="ARBA" id="ARBA00023125"/>
    </source>
</evidence>
<dbReference type="Gene3D" id="3.30.450.40">
    <property type="match status" value="1"/>
</dbReference>
<keyword evidence="1" id="KW-0805">Transcription regulation</keyword>
<name>A0ABW0IPJ0_9HYPH</name>
<dbReference type="InterPro" id="IPR036390">
    <property type="entry name" value="WH_DNA-bd_sf"/>
</dbReference>
<keyword evidence="7" id="KW-1185">Reference proteome</keyword>
<dbReference type="SUPFAM" id="SSF55781">
    <property type="entry name" value="GAF domain-like"/>
    <property type="match status" value="1"/>
</dbReference>
<feature type="domain" description="IclR-ED" evidence="5">
    <location>
        <begin position="77"/>
        <end position="252"/>
    </location>
</feature>
<dbReference type="InterPro" id="IPR014757">
    <property type="entry name" value="Tscrpt_reg_IclR_C"/>
</dbReference>